<organism evidence="1">
    <name type="scientific">Sesamum radiatum</name>
    <name type="common">Black benniseed</name>
    <dbReference type="NCBI Taxonomy" id="300843"/>
    <lineage>
        <taxon>Eukaryota</taxon>
        <taxon>Viridiplantae</taxon>
        <taxon>Streptophyta</taxon>
        <taxon>Embryophyta</taxon>
        <taxon>Tracheophyta</taxon>
        <taxon>Spermatophyta</taxon>
        <taxon>Magnoliopsida</taxon>
        <taxon>eudicotyledons</taxon>
        <taxon>Gunneridae</taxon>
        <taxon>Pentapetalae</taxon>
        <taxon>asterids</taxon>
        <taxon>lamiids</taxon>
        <taxon>Lamiales</taxon>
        <taxon>Pedaliaceae</taxon>
        <taxon>Sesamum</taxon>
    </lineage>
</organism>
<name>A0AAW2U9E1_SESRA</name>
<reference evidence="1" key="2">
    <citation type="journal article" date="2024" name="Plant">
        <title>Genomic evolution and insights into agronomic trait innovations of Sesamum species.</title>
        <authorList>
            <person name="Miao H."/>
            <person name="Wang L."/>
            <person name="Qu L."/>
            <person name="Liu H."/>
            <person name="Sun Y."/>
            <person name="Le M."/>
            <person name="Wang Q."/>
            <person name="Wei S."/>
            <person name="Zheng Y."/>
            <person name="Lin W."/>
            <person name="Duan Y."/>
            <person name="Cao H."/>
            <person name="Xiong S."/>
            <person name="Wang X."/>
            <person name="Wei L."/>
            <person name="Li C."/>
            <person name="Ma Q."/>
            <person name="Ju M."/>
            <person name="Zhao R."/>
            <person name="Li G."/>
            <person name="Mu C."/>
            <person name="Tian Q."/>
            <person name="Mei H."/>
            <person name="Zhang T."/>
            <person name="Gao T."/>
            <person name="Zhang H."/>
        </authorList>
    </citation>
    <scope>NUCLEOTIDE SEQUENCE</scope>
    <source>
        <strain evidence="1">G02</strain>
    </source>
</reference>
<sequence length="87" mass="9285">MPATKALYSALLFEALKPNLIANSKSSPSGEVMTIPAPLPWMVEDPSTCNNHFSFLGLSSEGAPVTSETKSARACALWRQVGDVVFT</sequence>
<dbReference type="EMBL" id="JACGWJ010000006">
    <property type="protein sequence ID" value="KAL0413178.1"/>
    <property type="molecule type" value="Genomic_DNA"/>
</dbReference>
<comment type="caution">
    <text evidence="1">The sequence shown here is derived from an EMBL/GenBank/DDBJ whole genome shotgun (WGS) entry which is preliminary data.</text>
</comment>
<accession>A0AAW2U9E1</accession>
<proteinExistence type="predicted"/>
<protein>
    <submittedName>
        <fullName evidence="1">Uncharacterized protein</fullName>
    </submittedName>
</protein>
<evidence type="ECO:0000313" key="1">
    <source>
        <dbReference type="EMBL" id="KAL0413178.1"/>
    </source>
</evidence>
<reference evidence="1" key="1">
    <citation type="submission" date="2020-06" db="EMBL/GenBank/DDBJ databases">
        <authorList>
            <person name="Li T."/>
            <person name="Hu X."/>
            <person name="Zhang T."/>
            <person name="Song X."/>
            <person name="Zhang H."/>
            <person name="Dai N."/>
            <person name="Sheng W."/>
            <person name="Hou X."/>
            <person name="Wei L."/>
        </authorList>
    </citation>
    <scope>NUCLEOTIDE SEQUENCE</scope>
    <source>
        <strain evidence="1">G02</strain>
        <tissue evidence="1">Leaf</tissue>
    </source>
</reference>
<dbReference type="AlphaFoldDB" id="A0AAW2U9E1"/>
<gene>
    <name evidence="1" type="ORF">Sradi_1519500</name>
</gene>